<evidence type="ECO:0000313" key="3">
    <source>
        <dbReference type="EMBL" id="KAB8251801.1"/>
    </source>
</evidence>
<sequence length="79" mass="9127">MNSEFSTKQPLSNLSRNSGWTFLLWSVLYNVLGVFVRKGECFRLRFRGRIPSEEHPRRSCSSNNAKGGWVLGPNECRHK</sequence>
<accession>A0A5N6HBB1</accession>
<dbReference type="EMBL" id="ML734558">
    <property type="protein sequence ID" value="KAB8251801.1"/>
    <property type="molecule type" value="Genomic_DNA"/>
</dbReference>
<organism evidence="3">
    <name type="scientific">Aspergillus flavus</name>
    <dbReference type="NCBI Taxonomy" id="5059"/>
    <lineage>
        <taxon>Eukaryota</taxon>
        <taxon>Fungi</taxon>
        <taxon>Dikarya</taxon>
        <taxon>Ascomycota</taxon>
        <taxon>Pezizomycotina</taxon>
        <taxon>Eurotiomycetes</taxon>
        <taxon>Eurotiomycetidae</taxon>
        <taxon>Eurotiales</taxon>
        <taxon>Aspergillaceae</taxon>
        <taxon>Aspergillus</taxon>
        <taxon>Aspergillus subgen. Circumdati</taxon>
    </lineage>
</organism>
<feature type="transmembrane region" description="Helical" evidence="2">
    <location>
        <begin position="20"/>
        <end position="37"/>
    </location>
</feature>
<evidence type="ECO:0000256" key="1">
    <source>
        <dbReference type="SAM" id="MobiDB-lite"/>
    </source>
</evidence>
<keyword evidence="2" id="KW-0472">Membrane</keyword>
<dbReference type="AlphaFoldDB" id="A0A5N6HBB1"/>
<protein>
    <submittedName>
        <fullName evidence="3">Uncharacterized protein</fullName>
    </submittedName>
</protein>
<keyword evidence="2" id="KW-0812">Transmembrane</keyword>
<proteinExistence type="predicted"/>
<gene>
    <name evidence="3" type="ORF">BDV35DRAFT_338397</name>
</gene>
<dbReference type="Proteomes" id="UP000325434">
    <property type="component" value="Unassembled WGS sequence"/>
</dbReference>
<feature type="region of interest" description="Disordered" evidence="1">
    <location>
        <begin position="53"/>
        <end position="79"/>
    </location>
</feature>
<reference evidence="3" key="1">
    <citation type="submission" date="2019-04" db="EMBL/GenBank/DDBJ databases">
        <title>Friends and foes A comparative genomics study of 23 Aspergillus species from section Flavi.</title>
        <authorList>
            <consortium name="DOE Joint Genome Institute"/>
            <person name="Kjaerbolling I."/>
            <person name="Vesth T."/>
            <person name="Frisvad J.C."/>
            <person name="Nybo J.L."/>
            <person name="Theobald S."/>
            <person name="Kildgaard S."/>
            <person name="Isbrandt T."/>
            <person name="Kuo A."/>
            <person name="Sato A."/>
            <person name="Lyhne E.K."/>
            <person name="Kogle M.E."/>
            <person name="Wiebenga A."/>
            <person name="Kun R.S."/>
            <person name="Lubbers R.J."/>
            <person name="Makela M.R."/>
            <person name="Barry K."/>
            <person name="Chovatia M."/>
            <person name="Clum A."/>
            <person name="Daum C."/>
            <person name="Haridas S."/>
            <person name="He G."/>
            <person name="LaButti K."/>
            <person name="Lipzen A."/>
            <person name="Mondo S."/>
            <person name="Riley R."/>
            <person name="Salamov A."/>
            <person name="Simmons B.A."/>
            <person name="Magnuson J.K."/>
            <person name="Henrissat B."/>
            <person name="Mortensen U.H."/>
            <person name="Larsen T.O."/>
            <person name="Devries R.P."/>
            <person name="Grigoriev I.V."/>
            <person name="Machida M."/>
            <person name="Baker S.E."/>
            <person name="Andersen M.R."/>
        </authorList>
    </citation>
    <scope>NUCLEOTIDE SEQUENCE [LARGE SCALE GENOMIC DNA]</scope>
    <source>
        <strain evidence="3">CBS 121.62</strain>
    </source>
</reference>
<name>A0A5N6HBB1_ASPFL</name>
<keyword evidence="2" id="KW-1133">Transmembrane helix</keyword>
<evidence type="ECO:0000256" key="2">
    <source>
        <dbReference type="SAM" id="Phobius"/>
    </source>
</evidence>